<keyword evidence="4" id="KW-1003">Cell membrane</keyword>
<evidence type="ECO:0000256" key="1">
    <source>
        <dbReference type="ARBA" id="ARBA00004610"/>
    </source>
</evidence>
<reference evidence="14" key="2">
    <citation type="submission" date="2020-10" db="UniProtKB">
        <authorList>
            <consortium name="WormBaseParasite"/>
        </authorList>
    </citation>
    <scope>IDENTIFICATION</scope>
</reference>
<dbReference type="GO" id="GO:0005243">
    <property type="term" value="F:gap junction channel activity"/>
    <property type="evidence" value="ECO:0007669"/>
    <property type="project" value="TreeGrafter"/>
</dbReference>
<reference evidence="13" key="1">
    <citation type="journal article" date="2013" name="Genetics">
        <title>The draft genome and transcriptome of Panagrellus redivivus are shaped by the harsh demands of a free-living lifestyle.</title>
        <authorList>
            <person name="Srinivasan J."/>
            <person name="Dillman A.R."/>
            <person name="Macchietto M.G."/>
            <person name="Heikkinen L."/>
            <person name="Lakso M."/>
            <person name="Fracchia K.M."/>
            <person name="Antoshechkin I."/>
            <person name="Mortazavi A."/>
            <person name="Wong G."/>
            <person name="Sternberg P.W."/>
        </authorList>
    </citation>
    <scope>NUCLEOTIDE SEQUENCE [LARGE SCALE GENOMIC DNA]</scope>
    <source>
        <strain evidence="13">MT8872</strain>
    </source>
</reference>
<dbReference type="PANTHER" id="PTHR11893">
    <property type="entry name" value="INNEXIN"/>
    <property type="match status" value="1"/>
</dbReference>
<comment type="subcellular location">
    <subcellularLocation>
        <location evidence="1">Cell junction</location>
        <location evidence="1">Gap junction</location>
    </subcellularLocation>
    <subcellularLocation>
        <location evidence="2 12">Cell membrane</location>
        <topology evidence="2 12">Multi-pass membrane protein</topology>
    </subcellularLocation>
</comment>
<sequence length="336" mass="38162">MTLTQFGLDVLYFVASIRADRWCNVVTPGIMSLLSFAVYAIQMTNPTACIVPAEFTGHREAFIKTKCTLLSPKFTVSPTNVFIPVPASPAKQLSYIYIILAVTLVAPIAFWWQLQKGKCSKNIKDGADIKENIFNKCKAIAKDQNKNQDDKIEEISSIMSKNKEQLKGHTVLYYVVAKAMTVVVLATQVFWLRSFFGEDNLLEALNPIFNTNTIDNSLIFPVHTFCNVTYYELANTHSTMIECHNKANNILRIVFVASWLWLSWMLIVALTQILGVIVLYFPMAKTFFKANGMETDTVGAGGIHLWIVLEEDFGRNFIVVLFDEFIWKNNREKKQQ</sequence>
<name>A0A7E4VI36_PANRE</name>
<dbReference type="AlphaFoldDB" id="A0A7E4VI36"/>
<evidence type="ECO:0000256" key="5">
    <source>
        <dbReference type="ARBA" id="ARBA00022692"/>
    </source>
</evidence>
<dbReference type="GO" id="GO:0005921">
    <property type="term" value="C:gap junction"/>
    <property type="evidence" value="ECO:0007669"/>
    <property type="project" value="UniProtKB-SubCell"/>
</dbReference>
<dbReference type="GO" id="GO:0005886">
    <property type="term" value="C:plasma membrane"/>
    <property type="evidence" value="ECO:0007669"/>
    <property type="project" value="UniProtKB-SubCell"/>
</dbReference>
<evidence type="ECO:0000256" key="11">
    <source>
        <dbReference type="ARBA" id="ARBA00023303"/>
    </source>
</evidence>
<evidence type="ECO:0000256" key="4">
    <source>
        <dbReference type="ARBA" id="ARBA00022475"/>
    </source>
</evidence>
<dbReference type="PANTHER" id="PTHR11893:SF36">
    <property type="entry name" value="INNEXIN-5"/>
    <property type="match status" value="1"/>
</dbReference>
<evidence type="ECO:0000256" key="6">
    <source>
        <dbReference type="ARBA" id="ARBA00022868"/>
    </source>
</evidence>
<protein>
    <recommendedName>
        <fullName evidence="12">Innexin</fullName>
    </recommendedName>
</protein>
<feature type="transmembrane region" description="Helical" evidence="12">
    <location>
        <begin position="94"/>
        <end position="114"/>
    </location>
</feature>
<evidence type="ECO:0000256" key="2">
    <source>
        <dbReference type="ARBA" id="ARBA00004651"/>
    </source>
</evidence>
<evidence type="ECO:0000256" key="8">
    <source>
        <dbReference type="ARBA" id="ARBA00022989"/>
    </source>
</evidence>
<comment type="similarity">
    <text evidence="12">Belongs to the pannexin family.</text>
</comment>
<dbReference type="WBParaSite" id="Pan_g20739.t1">
    <property type="protein sequence ID" value="Pan_g20739.t1"/>
    <property type="gene ID" value="Pan_g20739"/>
</dbReference>
<keyword evidence="5 12" id="KW-0812">Transmembrane</keyword>
<dbReference type="Pfam" id="PF00876">
    <property type="entry name" value="Innexin"/>
    <property type="match status" value="1"/>
</dbReference>
<evidence type="ECO:0000313" key="13">
    <source>
        <dbReference type="Proteomes" id="UP000492821"/>
    </source>
</evidence>
<keyword evidence="10 12" id="KW-0472">Membrane</keyword>
<keyword evidence="11 12" id="KW-0407">Ion channel</keyword>
<feature type="transmembrane region" description="Helical" evidence="12">
    <location>
        <begin position="171"/>
        <end position="192"/>
    </location>
</feature>
<keyword evidence="7" id="KW-0965">Cell junction</keyword>
<keyword evidence="6" id="KW-0303">Gap junction</keyword>
<dbReference type="InterPro" id="IPR000990">
    <property type="entry name" value="Innexin"/>
</dbReference>
<evidence type="ECO:0000256" key="9">
    <source>
        <dbReference type="ARBA" id="ARBA00023065"/>
    </source>
</evidence>
<comment type="caution">
    <text evidence="12">Lacks conserved residue(s) required for the propagation of feature annotation.</text>
</comment>
<keyword evidence="13" id="KW-1185">Reference proteome</keyword>
<evidence type="ECO:0000256" key="10">
    <source>
        <dbReference type="ARBA" id="ARBA00023136"/>
    </source>
</evidence>
<gene>
    <name evidence="12" type="primary">inx</name>
</gene>
<evidence type="ECO:0000256" key="7">
    <source>
        <dbReference type="ARBA" id="ARBA00022949"/>
    </source>
</evidence>
<dbReference type="PROSITE" id="PS51013">
    <property type="entry name" value="PANNEXIN"/>
    <property type="match status" value="1"/>
</dbReference>
<comment type="function">
    <text evidence="12">Structural component of the gap junctions.</text>
</comment>
<evidence type="ECO:0000256" key="3">
    <source>
        <dbReference type="ARBA" id="ARBA00022448"/>
    </source>
</evidence>
<evidence type="ECO:0000256" key="12">
    <source>
        <dbReference type="RuleBase" id="RU010713"/>
    </source>
</evidence>
<feature type="transmembrane region" description="Helical" evidence="12">
    <location>
        <begin position="259"/>
        <end position="281"/>
    </location>
</feature>
<accession>A0A7E4VI36</accession>
<proteinExistence type="inferred from homology"/>
<evidence type="ECO:0000313" key="14">
    <source>
        <dbReference type="WBParaSite" id="Pan_g20739.t1"/>
    </source>
</evidence>
<dbReference type="GO" id="GO:0034220">
    <property type="term" value="P:monoatomic ion transmembrane transport"/>
    <property type="evidence" value="ECO:0007669"/>
    <property type="project" value="UniProtKB-KW"/>
</dbReference>
<keyword evidence="9 12" id="KW-0406">Ion transport</keyword>
<keyword evidence="8 12" id="KW-1133">Transmembrane helix</keyword>
<dbReference type="Proteomes" id="UP000492821">
    <property type="component" value="Unassembled WGS sequence"/>
</dbReference>
<keyword evidence="3 12" id="KW-0813">Transport</keyword>
<organism evidence="13 14">
    <name type="scientific">Panagrellus redivivus</name>
    <name type="common">Microworm</name>
    <dbReference type="NCBI Taxonomy" id="6233"/>
    <lineage>
        <taxon>Eukaryota</taxon>
        <taxon>Metazoa</taxon>
        <taxon>Ecdysozoa</taxon>
        <taxon>Nematoda</taxon>
        <taxon>Chromadorea</taxon>
        <taxon>Rhabditida</taxon>
        <taxon>Tylenchina</taxon>
        <taxon>Panagrolaimomorpha</taxon>
        <taxon>Panagrolaimoidea</taxon>
        <taxon>Panagrolaimidae</taxon>
        <taxon>Panagrellus</taxon>
    </lineage>
</organism>